<comment type="caution">
    <text evidence="2">The sequence shown here is derived from an EMBL/GenBank/DDBJ whole genome shotgun (WGS) entry which is preliminary data.</text>
</comment>
<dbReference type="Proteomes" id="UP001501102">
    <property type="component" value="Unassembled WGS sequence"/>
</dbReference>
<keyword evidence="3" id="KW-1185">Reference proteome</keyword>
<evidence type="ECO:0008006" key="4">
    <source>
        <dbReference type="Google" id="ProtNLM"/>
    </source>
</evidence>
<name>A0ABN3WNL7_STRTU</name>
<evidence type="ECO:0000313" key="3">
    <source>
        <dbReference type="Proteomes" id="UP001501102"/>
    </source>
</evidence>
<feature type="region of interest" description="Disordered" evidence="1">
    <location>
        <begin position="55"/>
        <end position="74"/>
    </location>
</feature>
<protein>
    <recommendedName>
        <fullName evidence="4">Secreted protein</fullName>
    </recommendedName>
</protein>
<evidence type="ECO:0000256" key="1">
    <source>
        <dbReference type="SAM" id="MobiDB-lite"/>
    </source>
</evidence>
<gene>
    <name evidence="2" type="ORF">GCM10020221_17120</name>
</gene>
<proteinExistence type="predicted"/>
<reference evidence="2 3" key="1">
    <citation type="journal article" date="2019" name="Int. J. Syst. Evol. Microbiol.">
        <title>The Global Catalogue of Microorganisms (GCM) 10K type strain sequencing project: providing services to taxonomists for standard genome sequencing and annotation.</title>
        <authorList>
            <consortium name="The Broad Institute Genomics Platform"/>
            <consortium name="The Broad Institute Genome Sequencing Center for Infectious Disease"/>
            <person name="Wu L."/>
            <person name="Ma J."/>
        </authorList>
    </citation>
    <scope>NUCLEOTIDE SEQUENCE [LARGE SCALE GENOMIC DNA]</scope>
    <source>
        <strain evidence="2 3">JCM 4087</strain>
    </source>
</reference>
<organism evidence="2 3">
    <name type="scientific">Streptomyces thioluteus</name>
    <dbReference type="NCBI Taxonomy" id="66431"/>
    <lineage>
        <taxon>Bacteria</taxon>
        <taxon>Bacillati</taxon>
        <taxon>Actinomycetota</taxon>
        <taxon>Actinomycetes</taxon>
        <taxon>Kitasatosporales</taxon>
        <taxon>Streptomycetaceae</taxon>
        <taxon>Streptomyces</taxon>
    </lineage>
</organism>
<evidence type="ECO:0000313" key="2">
    <source>
        <dbReference type="EMBL" id="GAA2921474.1"/>
    </source>
</evidence>
<sequence>MATVRGAPWPLYTFACAVFVPLRSTKPIRPSARGRMSKGTLSPLASRRVFPRPSIRTRSLPRPATTPSFTGAADDTCPRSSPVFMTVLPDVSTVITRDFVCDASFMSRYWVKAAVCVLVLQVGSK</sequence>
<dbReference type="EMBL" id="BAAAXZ010000064">
    <property type="protein sequence ID" value="GAA2921474.1"/>
    <property type="molecule type" value="Genomic_DNA"/>
</dbReference>
<accession>A0ABN3WNL7</accession>